<dbReference type="GO" id="GO:0003677">
    <property type="term" value="F:DNA binding"/>
    <property type="evidence" value="ECO:0007669"/>
    <property type="project" value="UniProtKB-KW"/>
</dbReference>
<keyword evidence="3" id="KW-0862">Zinc</keyword>
<gene>
    <name evidence="8" type="primary">IGHMBP2</name>
</gene>
<dbReference type="Pfam" id="PF01428">
    <property type="entry name" value="zf-AN1"/>
    <property type="match status" value="1"/>
</dbReference>
<protein>
    <submittedName>
        <fullName evidence="8">DNA-binding protein SMUBP-2</fullName>
    </submittedName>
</protein>
<feature type="compositionally biased region" description="Basic and acidic residues" evidence="5">
    <location>
        <begin position="118"/>
        <end position="144"/>
    </location>
</feature>
<dbReference type="FunFam" id="4.10.1110.10:FF:000002">
    <property type="entry name" value="Immunoglobulin mu DNA-binding protein 2"/>
    <property type="match status" value="1"/>
</dbReference>
<feature type="region of interest" description="Disordered" evidence="5">
    <location>
        <begin position="105"/>
        <end position="155"/>
    </location>
</feature>
<accession>A0A7E6E2X8</accession>
<dbReference type="GO" id="GO:0008270">
    <property type="term" value="F:zinc ion binding"/>
    <property type="evidence" value="ECO:0007669"/>
    <property type="project" value="UniProtKB-KW"/>
</dbReference>
<dbReference type="SUPFAM" id="SSF118310">
    <property type="entry name" value="AN1-like Zinc finger"/>
    <property type="match status" value="1"/>
</dbReference>
<keyword evidence="1" id="KW-0479">Metal-binding</keyword>
<keyword evidence="2 4" id="KW-0863">Zinc-finger</keyword>
<evidence type="ECO:0000256" key="1">
    <source>
        <dbReference type="ARBA" id="ARBA00022723"/>
    </source>
</evidence>
<evidence type="ECO:0000256" key="5">
    <source>
        <dbReference type="SAM" id="MobiDB-lite"/>
    </source>
</evidence>
<dbReference type="InterPro" id="IPR000058">
    <property type="entry name" value="Znf_AN1"/>
</dbReference>
<reference evidence="8" key="1">
    <citation type="submission" date="2025-08" db="UniProtKB">
        <authorList>
            <consortium name="RefSeq"/>
        </authorList>
    </citation>
    <scope>IDENTIFICATION</scope>
    <source>
        <tissue evidence="8">Muscle</tissue>
    </source>
</reference>
<evidence type="ECO:0000256" key="4">
    <source>
        <dbReference type="PROSITE-ProRule" id="PRU00449"/>
    </source>
</evidence>
<evidence type="ECO:0000313" key="7">
    <source>
        <dbReference type="Proteomes" id="UP000504628"/>
    </source>
</evidence>
<evidence type="ECO:0000313" key="8">
    <source>
        <dbReference type="RefSeq" id="XP_035885921.1"/>
    </source>
</evidence>
<feature type="compositionally biased region" description="Basic residues" evidence="5">
    <location>
        <begin position="146"/>
        <end position="155"/>
    </location>
</feature>
<organism evidence="7 8">
    <name type="scientific">Phyllostomus discolor</name>
    <name type="common">pale spear-nosed bat</name>
    <dbReference type="NCBI Taxonomy" id="89673"/>
    <lineage>
        <taxon>Eukaryota</taxon>
        <taxon>Metazoa</taxon>
        <taxon>Chordata</taxon>
        <taxon>Craniata</taxon>
        <taxon>Vertebrata</taxon>
        <taxon>Euteleostomi</taxon>
        <taxon>Mammalia</taxon>
        <taxon>Eutheria</taxon>
        <taxon>Laurasiatheria</taxon>
        <taxon>Chiroptera</taxon>
        <taxon>Yangochiroptera</taxon>
        <taxon>Phyllostomidae</taxon>
        <taxon>Phyllostominae</taxon>
        <taxon>Phyllostomus</taxon>
    </lineage>
</organism>
<dbReference type="AlphaFoldDB" id="A0A7E6E2X8"/>
<dbReference type="RefSeq" id="XP_035885921.1">
    <property type="nucleotide sequence ID" value="XM_036030028.1"/>
</dbReference>
<keyword evidence="8" id="KW-0238">DNA-binding</keyword>
<dbReference type="SMART" id="SM00154">
    <property type="entry name" value="ZnF_AN1"/>
    <property type="match status" value="1"/>
</dbReference>
<dbReference type="InParanoid" id="A0A7E6E2X8"/>
<dbReference type="KEGG" id="pdic:118501455"/>
<sequence>MVKPGCPLDRAEGCRESKTSFLGVPRWCRPPPGPSAPGLPATEDFDALVSAAVRADNTCGFAKCTASVATLGQLCPHCVRRYCLGHCLPEIHGCGERARAQARQRVSREGVLHAGSGTKDRPLDPAKRAQLQRRLDKKLDELTGQRRSKRKGKEK</sequence>
<proteinExistence type="predicted"/>
<dbReference type="GeneID" id="118501455"/>
<keyword evidence="7" id="KW-1185">Reference proteome</keyword>
<evidence type="ECO:0000256" key="3">
    <source>
        <dbReference type="ARBA" id="ARBA00022833"/>
    </source>
</evidence>
<dbReference type="Proteomes" id="UP000504628">
    <property type="component" value="Chromosome 6"/>
</dbReference>
<name>A0A7E6E2X8_9CHIR</name>
<dbReference type="Gene3D" id="4.10.1110.10">
    <property type="entry name" value="AN1-like Zinc finger"/>
    <property type="match status" value="1"/>
</dbReference>
<dbReference type="CTD" id="3508"/>
<dbReference type="OrthoDB" id="6513042at2759"/>
<dbReference type="InterPro" id="IPR035896">
    <property type="entry name" value="AN1-like_Znf"/>
</dbReference>
<feature type="domain" description="AN1-type" evidence="6">
    <location>
        <begin position="53"/>
        <end position="102"/>
    </location>
</feature>
<evidence type="ECO:0000256" key="2">
    <source>
        <dbReference type="ARBA" id="ARBA00022771"/>
    </source>
</evidence>
<dbReference type="PROSITE" id="PS51039">
    <property type="entry name" value="ZF_AN1"/>
    <property type="match status" value="1"/>
</dbReference>
<evidence type="ECO:0000259" key="6">
    <source>
        <dbReference type="PROSITE" id="PS51039"/>
    </source>
</evidence>